<accession>A0A8S0WNL0</accession>
<organism evidence="7 8">
    <name type="scientific">Cyclocybe aegerita</name>
    <name type="common">Black poplar mushroom</name>
    <name type="synonym">Agrocybe aegerita</name>
    <dbReference type="NCBI Taxonomy" id="1973307"/>
    <lineage>
        <taxon>Eukaryota</taxon>
        <taxon>Fungi</taxon>
        <taxon>Dikarya</taxon>
        <taxon>Basidiomycota</taxon>
        <taxon>Agaricomycotina</taxon>
        <taxon>Agaricomycetes</taxon>
        <taxon>Agaricomycetidae</taxon>
        <taxon>Agaricales</taxon>
        <taxon>Agaricineae</taxon>
        <taxon>Bolbitiaceae</taxon>
        <taxon>Cyclocybe</taxon>
    </lineage>
</organism>
<feature type="transmembrane region" description="Helical" evidence="6">
    <location>
        <begin position="216"/>
        <end position="238"/>
    </location>
</feature>
<evidence type="ECO:0000256" key="1">
    <source>
        <dbReference type="ARBA" id="ARBA00004141"/>
    </source>
</evidence>
<dbReference type="Pfam" id="PF03619">
    <property type="entry name" value="Solute_trans_a"/>
    <property type="match status" value="1"/>
</dbReference>
<feature type="region of interest" description="Disordered" evidence="5">
    <location>
        <begin position="589"/>
        <end position="631"/>
    </location>
</feature>
<gene>
    <name evidence="7" type="ORF">AAE3_LOCUS3941</name>
</gene>
<feature type="transmembrane region" description="Helical" evidence="6">
    <location>
        <begin position="258"/>
        <end position="278"/>
    </location>
</feature>
<evidence type="ECO:0000256" key="4">
    <source>
        <dbReference type="ARBA" id="ARBA00023136"/>
    </source>
</evidence>
<name>A0A8S0WNL0_CYCAE</name>
<protein>
    <recommendedName>
        <fullName evidence="9">DUF300-domain-containing protein</fullName>
    </recommendedName>
</protein>
<evidence type="ECO:0000313" key="8">
    <source>
        <dbReference type="Proteomes" id="UP000467700"/>
    </source>
</evidence>
<evidence type="ECO:0008006" key="9">
    <source>
        <dbReference type="Google" id="ProtNLM"/>
    </source>
</evidence>
<comment type="subcellular location">
    <subcellularLocation>
        <location evidence="1">Membrane</location>
        <topology evidence="1">Multi-pass membrane protein</topology>
    </subcellularLocation>
</comment>
<feature type="transmembrane region" description="Helical" evidence="6">
    <location>
        <begin position="33"/>
        <end position="55"/>
    </location>
</feature>
<proteinExistence type="predicted"/>
<comment type="caution">
    <text evidence="7">The sequence shown here is derived from an EMBL/GenBank/DDBJ whole genome shotgun (WGS) entry which is preliminary data.</text>
</comment>
<feature type="compositionally biased region" description="Basic and acidic residues" evidence="5">
    <location>
        <begin position="712"/>
        <end position="727"/>
    </location>
</feature>
<feature type="transmembrane region" description="Helical" evidence="6">
    <location>
        <begin position="75"/>
        <end position="93"/>
    </location>
</feature>
<dbReference type="SMART" id="SM01417">
    <property type="entry name" value="Solute_trans_a"/>
    <property type="match status" value="1"/>
</dbReference>
<feature type="compositionally biased region" description="Basic and acidic residues" evidence="5">
    <location>
        <begin position="663"/>
        <end position="672"/>
    </location>
</feature>
<sequence>MSNHTVSEDRCFKHRAEIDPPPLFQNGNINFQVYHIGWIISGVLALISTVVSFWLISKHLQWYTNKREQRYIVRLLFLVPLYATVSFASFLFWNQSTPIILVRDAYEAIVLTAFFYLLLMYLSHDPEEQRRIFLKKGLSREADALARQKGGKIPKWVWPMGFVKWKPKDGLYFLQLMKWGVLQYCVIRPTSTLAAVILDHMGLYCESSWGFGWGHVYIVLLISISVTVAMYCLIQLYIPVSKELAPHKPLLKLFSVKAVVFLTFWQATGLSVLSIFGVVKGTKHMTAEDINIGIGAILETFEMMLFAFLHIRAFTYKPYMESPSKPGPPPSKTPQWRSLGHAMDFRETFREIWEGCVYMYEKIRGKEPTPDFGAKRAAHYESAFGRTRPGLGIPLTKAEKEDKTDAKLNDVTFPAVEIEVDQEVEVDIEGQRQWLGLGKNDRYGLNSRRERSEGLQEQIDHELERLGYPTLGPGRINLKADIDLPPARRRQGSWWRSIYDRISQSGPPEEGRELLPSKRKSSKLHSNRQFRPGARHLPSDIDPKIDDRPPRSILHPFNTHSAGSSAAYQYYEQDRLFAEGERLIIEDDHEQRTSHYRDQWPMVSASPPPRSAQRTSRSPRMGLGTPPPNFQSFTESPAFYGRSLHMYIPGVQYQVESRPIDTTSERFKDRSRSSRVPPREALVYPTPLDPRRNPDSPSRDAGQNVGLAPPTPRKDILHPLAEEERTPIPHRKSVHRREAARESDDNNQLSWPAVGLPSSTYSDDRTYMPQAIYNRQPTDRNIPHTGFL</sequence>
<evidence type="ECO:0000256" key="6">
    <source>
        <dbReference type="SAM" id="Phobius"/>
    </source>
</evidence>
<feature type="compositionally biased region" description="Basic residues" evidence="5">
    <location>
        <begin position="517"/>
        <end position="528"/>
    </location>
</feature>
<feature type="compositionally biased region" description="Basic and acidic residues" evidence="5">
    <location>
        <begin position="689"/>
        <end position="698"/>
    </location>
</feature>
<evidence type="ECO:0000256" key="5">
    <source>
        <dbReference type="SAM" id="MobiDB-lite"/>
    </source>
</evidence>
<dbReference type="AlphaFoldDB" id="A0A8S0WNL0"/>
<dbReference type="InterPro" id="IPR005178">
    <property type="entry name" value="Ostalpha/TMEM184C"/>
</dbReference>
<keyword evidence="8" id="KW-1185">Reference proteome</keyword>
<reference evidence="7 8" key="1">
    <citation type="submission" date="2020-01" db="EMBL/GenBank/DDBJ databases">
        <authorList>
            <person name="Gupta K D."/>
        </authorList>
    </citation>
    <scope>NUCLEOTIDE SEQUENCE [LARGE SCALE GENOMIC DNA]</scope>
</reference>
<dbReference type="EMBL" id="CACVBS010000034">
    <property type="protein sequence ID" value="CAA7261652.1"/>
    <property type="molecule type" value="Genomic_DNA"/>
</dbReference>
<feature type="transmembrane region" description="Helical" evidence="6">
    <location>
        <begin position="105"/>
        <end position="122"/>
    </location>
</feature>
<feature type="compositionally biased region" description="Basic and acidic residues" evidence="5">
    <location>
        <begin position="537"/>
        <end position="550"/>
    </location>
</feature>
<keyword evidence="2 6" id="KW-0812">Transmembrane</keyword>
<feature type="region of interest" description="Disordered" evidence="5">
    <location>
        <begin position="659"/>
        <end position="763"/>
    </location>
</feature>
<dbReference type="OrthoDB" id="5348404at2759"/>
<keyword evidence="4 6" id="KW-0472">Membrane</keyword>
<feature type="compositionally biased region" description="Basic and acidic residues" evidence="5">
    <location>
        <begin position="589"/>
        <end position="598"/>
    </location>
</feature>
<evidence type="ECO:0000313" key="7">
    <source>
        <dbReference type="EMBL" id="CAA7261652.1"/>
    </source>
</evidence>
<feature type="region of interest" description="Disordered" evidence="5">
    <location>
        <begin position="502"/>
        <end position="560"/>
    </location>
</feature>
<keyword evidence="3 6" id="KW-1133">Transmembrane helix</keyword>
<evidence type="ECO:0000256" key="3">
    <source>
        <dbReference type="ARBA" id="ARBA00022989"/>
    </source>
</evidence>
<feature type="transmembrane region" description="Helical" evidence="6">
    <location>
        <begin position="290"/>
        <end position="311"/>
    </location>
</feature>
<dbReference type="GO" id="GO:0016020">
    <property type="term" value="C:membrane"/>
    <property type="evidence" value="ECO:0007669"/>
    <property type="project" value="UniProtKB-SubCell"/>
</dbReference>
<dbReference type="PANTHER" id="PTHR23423">
    <property type="entry name" value="ORGANIC SOLUTE TRANSPORTER-RELATED"/>
    <property type="match status" value="1"/>
</dbReference>
<dbReference type="Proteomes" id="UP000467700">
    <property type="component" value="Unassembled WGS sequence"/>
</dbReference>
<evidence type="ECO:0000256" key="2">
    <source>
        <dbReference type="ARBA" id="ARBA00022692"/>
    </source>
</evidence>